<dbReference type="EMBL" id="RAPN01000003">
    <property type="protein sequence ID" value="RKD87845.1"/>
    <property type="molecule type" value="Genomic_DNA"/>
</dbReference>
<comment type="catalytic activity">
    <reaction evidence="6">
        <text>Na(+)(in) + 2 H(+)(out) = Na(+)(out) + 2 H(+)(in)</text>
        <dbReference type="Rhea" id="RHEA:29251"/>
        <dbReference type="ChEBI" id="CHEBI:15378"/>
        <dbReference type="ChEBI" id="CHEBI:29101"/>
    </reaction>
</comment>
<gene>
    <name evidence="6" type="primary">nhaA</name>
    <name evidence="7" type="ORF">BC643_3852</name>
</gene>
<feature type="transmembrane region" description="Helical" evidence="6">
    <location>
        <begin position="410"/>
        <end position="427"/>
    </location>
</feature>
<evidence type="ECO:0000256" key="3">
    <source>
        <dbReference type="ARBA" id="ARBA00022692"/>
    </source>
</evidence>
<evidence type="ECO:0000256" key="5">
    <source>
        <dbReference type="ARBA" id="ARBA00023136"/>
    </source>
</evidence>
<feature type="transmembrane region" description="Helical" evidence="6">
    <location>
        <begin position="159"/>
        <end position="180"/>
    </location>
</feature>
<evidence type="ECO:0000313" key="7">
    <source>
        <dbReference type="EMBL" id="RKD87845.1"/>
    </source>
</evidence>
<proteinExistence type="inferred from homology"/>
<dbReference type="InterPro" id="IPR023171">
    <property type="entry name" value="Na/H_antiporter_dom_sf"/>
</dbReference>
<feature type="transmembrane region" description="Helical" evidence="6">
    <location>
        <begin position="306"/>
        <end position="327"/>
    </location>
</feature>
<organism evidence="7 8">
    <name type="scientific">Mangrovibacterium diazotrophicum</name>
    <dbReference type="NCBI Taxonomy" id="1261403"/>
    <lineage>
        <taxon>Bacteria</taxon>
        <taxon>Pseudomonadati</taxon>
        <taxon>Bacteroidota</taxon>
        <taxon>Bacteroidia</taxon>
        <taxon>Marinilabiliales</taxon>
        <taxon>Prolixibacteraceae</taxon>
        <taxon>Mangrovibacterium</taxon>
    </lineage>
</organism>
<evidence type="ECO:0000256" key="1">
    <source>
        <dbReference type="ARBA" id="ARBA00004429"/>
    </source>
</evidence>
<dbReference type="Proteomes" id="UP000283387">
    <property type="component" value="Unassembled WGS sequence"/>
</dbReference>
<comment type="similarity">
    <text evidence="6">Belongs to the NhaA Na(+)/H(+) (TC 2.A.33) antiporter family.</text>
</comment>
<keyword evidence="5 6" id="KW-0472">Membrane</keyword>
<dbReference type="GO" id="GO:0005886">
    <property type="term" value="C:plasma membrane"/>
    <property type="evidence" value="ECO:0007669"/>
    <property type="project" value="UniProtKB-SubCell"/>
</dbReference>
<evidence type="ECO:0000256" key="6">
    <source>
        <dbReference type="HAMAP-Rule" id="MF_01844"/>
    </source>
</evidence>
<feature type="transmembrane region" description="Helical" evidence="6">
    <location>
        <begin position="377"/>
        <end position="398"/>
    </location>
</feature>
<dbReference type="RefSeq" id="WP_120274862.1">
    <property type="nucleotide sequence ID" value="NZ_RAPN01000003.1"/>
</dbReference>
<keyword evidence="6" id="KW-0915">Sodium</keyword>
<dbReference type="GO" id="GO:0006885">
    <property type="term" value="P:regulation of pH"/>
    <property type="evidence" value="ECO:0007669"/>
    <property type="project" value="UniProtKB-UniRule"/>
</dbReference>
<keyword evidence="6" id="KW-0813">Transport</keyword>
<dbReference type="Gene3D" id="1.20.1530.10">
    <property type="entry name" value="Na+/H+ antiporter like domain"/>
    <property type="match status" value="1"/>
</dbReference>
<sequence length="432" mass="47514">MSPVKFITEPFDRFFKQETSSSILLLGVTVLTLLFVNIGFYDPYYELLHKKLTFGLGNFMLSKSLILWINDGLMAVFFFVIGLEIKREILVGELSSFRKASLPVFAAVGGMLFPVAIFLLINGNPETHDGWAIPMATDIAFTLGILKLLGKRVPYGLKIFLTAFAIVDDLGAILVIAIFYSSSIDLSLIFAALGIFAALLVATRIGLFNKYVYFLAAVIIWILFLKSGVHATIAGVLVAFAIPIRKNIKVVHFQDKMQGAIDSFKELSARLHPKYILTHEQMENVNQMEELAHEIQSPLQYYEHKLHGWVAFVIMPIFAFANAGVVISSESFAQIDLSIFIAAALVLGNTIGISLFSYLAIKLKMANLPENTTFKQLAITGLLGGVGFTMSLFITNLAFDTQTFIDASKIGILLGSIIAGVGGYLLLKTTLK</sequence>
<comment type="caution">
    <text evidence="7">The sequence shown here is derived from an EMBL/GenBank/DDBJ whole genome shotgun (WGS) entry which is preliminary data.</text>
</comment>
<feature type="transmembrane region" description="Helical" evidence="6">
    <location>
        <begin position="214"/>
        <end position="242"/>
    </location>
</feature>
<evidence type="ECO:0000313" key="8">
    <source>
        <dbReference type="Proteomes" id="UP000283387"/>
    </source>
</evidence>
<comment type="subcellular location">
    <subcellularLocation>
        <location evidence="1">Cell inner membrane</location>
        <topology evidence="1">Multi-pass membrane protein</topology>
    </subcellularLocation>
    <subcellularLocation>
        <location evidence="6">Cell membrane</location>
        <topology evidence="6">Multi-pass membrane protein</topology>
    </subcellularLocation>
</comment>
<feature type="transmembrane region" description="Helical" evidence="6">
    <location>
        <begin position="339"/>
        <end position="361"/>
    </location>
</feature>
<dbReference type="GO" id="GO:0015385">
    <property type="term" value="F:sodium:proton antiporter activity"/>
    <property type="evidence" value="ECO:0007669"/>
    <property type="project" value="UniProtKB-UniRule"/>
</dbReference>
<keyword evidence="4 6" id="KW-1133">Transmembrane helix</keyword>
<comment type="function">
    <text evidence="6">Na(+)/H(+) antiporter that extrudes sodium in exchange for external protons.</text>
</comment>
<dbReference type="PANTHER" id="PTHR30341:SF0">
    <property type="entry name" value="NA(+)_H(+) ANTIPORTER NHAA"/>
    <property type="match status" value="1"/>
</dbReference>
<feature type="transmembrane region" description="Helical" evidence="6">
    <location>
        <begin position="102"/>
        <end position="121"/>
    </location>
</feature>
<feature type="transmembrane region" description="Helical" evidence="6">
    <location>
        <begin position="186"/>
        <end position="207"/>
    </location>
</feature>
<protein>
    <recommendedName>
        <fullName evidence="6">Na(+)/H(+) antiporter NhaA</fullName>
    </recommendedName>
    <alternativeName>
        <fullName evidence="6">Sodium/proton antiporter NhaA</fullName>
    </alternativeName>
</protein>
<feature type="transmembrane region" description="Helical" evidence="6">
    <location>
        <begin position="61"/>
        <end position="81"/>
    </location>
</feature>
<evidence type="ECO:0000256" key="4">
    <source>
        <dbReference type="ARBA" id="ARBA00022989"/>
    </source>
</evidence>
<dbReference type="HAMAP" id="MF_01844">
    <property type="entry name" value="NhaA"/>
    <property type="match status" value="1"/>
</dbReference>
<keyword evidence="6" id="KW-0050">Antiport</keyword>
<reference evidence="7 8" key="1">
    <citation type="submission" date="2018-09" db="EMBL/GenBank/DDBJ databases">
        <title>Genomic Encyclopedia of Archaeal and Bacterial Type Strains, Phase II (KMG-II): from individual species to whole genera.</title>
        <authorList>
            <person name="Goeker M."/>
        </authorList>
    </citation>
    <scope>NUCLEOTIDE SEQUENCE [LARGE SCALE GENOMIC DNA]</scope>
    <source>
        <strain evidence="7 8">DSM 27148</strain>
    </source>
</reference>
<dbReference type="Pfam" id="PF06965">
    <property type="entry name" value="Na_H_antiport_1"/>
    <property type="match status" value="1"/>
</dbReference>
<keyword evidence="2 6" id="KW-1003">Cell membrane</keyword>
<dbReference type="AlphaFoldDB" id="A0A419VX88"/>
<dbReference type="InterPro" id="IPR004670">
    <property type="entry name" value="NhaA"/>
</dbReference>
<dbReference type="OrthoDB" id="9808135at2"/>
<dbReference type="NCBIfam" id="TIGR00773">
    <property type="entry name" value="NhaA"/>
    <property type="match status" value="1"/>
</dbReference>
<keyword evidence="6" id="KW-0406">Ion transport</keyword>
<accession>A0A419VX88</accession>
<keyword evidence="6" id="KW-0739">Sodium transport</keyword>
<keyword evidence="3 6" id="KW-0812">Transmembrane</keyword>
<keyword evidence="8" id="KW-1185">Reference proteome</keyword>
<evidence type="ECO:0000256" key="2">
    <source>
        <dbReference type="ARBA" id="ARBA00022475"/>
    </source>
</evidence>
<dbReference type="PANTHER" id="PTHR30341">
    <property type="entry name" value="SODIUM ION/PROTON ANTIPORTER NHAA-RELATED"/>
    <property type="match status" value="1"/>
</dbReference>
<feature type="transmembrane region" description="Helical" evidence="6">
    <location>
        <begin position="21"/>
        <end position="41"/>
    </location>
</feature>
<name>A0A419VX88_9BACT</name>